<feature type="signal peptide" evidence="1">
    <location>
        <begin position="1"/>
        <end position="21"/>
    </location>
</feature>
<dbReference type="Gene3D" id="3.40.50.2300">
    <property type="match status" value="2"/>
</dbReference>
<evidence type="ECO:0000313" key="2">
    <source>
        <dbReference type="EMBL" id="CEO90353.1"/>
    </source>
</evidence>
<evidence type="ECO:0000256" key="1">
    <source>
        <dbReference type="SAM" id="SignalP"/>
    </source>
</evidence>
<name>A0A0B7MQC8_9FIRM</name>
<dbReference type="InterPro" id="IPR028082">
    <property type="entry name" value="Peripla_BP_I"/>
</dbReference>
<proteinExistence type="predicted"/>
<dbReference type="PANTHER" id="PTHR35271:SF1">
    <property type="entry name" value="ABC TRANSPORTER, SUBSTRATE-BINDING LIPOPROTEIN"/>
    <property type="match status" value="1"/>
</dbReference>
<dbReference type="PANTHER" id="PTHR35271">
    <property type="entry name" value="ABC TRANSPORTER, SUBSTRATE-BINDING LIPOPROTEIN-RELATED"/>
    <property type="match status" value="1"/>
</dbReference>
<protein>
    <submittedName>
        <fullName evidence="2">ABC transporter substrate binding protein</fullName>
    </submittedName>
</protein>
<dbReference type="CDD" id="cd06325">
    <property type="entry name" value="PBP1_ABC_unchar_transporter"/>
    <property type="match status" value="1"/>
</dbReference>
<dbReference type="AlphaFoldDB" id="A0A0B7MQC8"/>
<keyword evidence="3" id="KW-1185">Reference proteome</keyword>
<dbReference type="PROSITE" id="PS51257">
    <property type="entry name" value="PROKAR_LIPOPROTEIN"/>
    <property type="match status" value="1"/>
</dbReference>
<accession>A0A0B7MQC8</accession>
<gene>
    <name evidence="2" type="ORF">SSCH_810026</name>
</gene>
<organism evidence="2 3">
    <name type="scientific">Syntrophaceticus schinkii</name>
    <dbReference type="NCBI Taxonomy" id="499207"/>
    <lineage>
        <taxon>Bacteria</taxon>
        <taxon>Bacillati</taxon>
        <taxon>Bacillota</taxon>
        <taxon>Clostridia</taxon>
        <taxon>Thermoanaerobacterales</taxon>
        <taxon>Thermoanaerobacterales Family III. Incertae Sedis</taxon>
        <taxon>Syntrophaceticus</taxon>
    </lineage>
</organism>
<sequence>MKKLLAWGMMFVLLLAVVTGCGESSSNTGGQQDAEKKVKLGIIQVAEHPALDAAREGFLDTLADNGYVEGKNLIVDYGNAQGDQTALKTIAKKLVTGNCDLILAIATDSAQAVAAETTKIPIMITAVTDPVTAKLVQSNEKPGTNVTGTNDMNPVKEQVELLQKLAPKAKRIGVVYNAGEVNSVVQVDMVKDTASKAGLKVVEATVSNTSEVMQAAQSLVGRVDAIYIPTDNTVSSSVESVIKVAEANALPVVVGEAAMVDRGALATLGIDYNKLGKQTAEMALRVLKGEKPQEMPVEGQKDMELVLNMKAAQAMKVTIPEEMKAQAARVIE</sequence>
<feature type="chain" id="PRO_5039558999" evidence="1">
    <location>
        <begin position="22"/>
        <end position="332"/>
    </location>
</feature>
<dbReference type="InterPro" id="IPR007487">
    <property type="entry name" value="ABC_transpt-TYRBP-like"/>
</dbReference>
<dbReference type="Pfam" id="PF04392">
    <property type="entry name" value="ABC_sub_bind"/>
    <property type="match status" value="1"/>
</dbReference>
<dbReference type="EMBL" id="CDRZ01000282">
    <property type="protein sequence ID" value="CEO90353.1"/>
    <property type="molecule type" value="Genomic_DNA"/>
</dbReference>
<evidence type="ECO:0000313" key="3">
    <source>
        <dbReference type="Proteomes" id="UP000046155"/>
    </source>
</evidence>
<reference evidence="3" key="1">
    <citation type="submission" date="2015-01" db="EMBL/GenBank/DDBJ databases">
        <authorList>
            <person name="Manzoor Shahid"/>
            <person name="Zubair Saima"/>
        </authorList>
    </citation>
    <scope>NUCLEOTIDE SEQUENCE [LARGE SCALE GENOMIC DNA]</scope>
    <source>
        <strain evidence="3">Sp3</strain>
    </source>
</reference>
<keyword evidence="1" id="KW-0732">Signal</keyword>
<dbReference type="SUPFAM" id="SSF53822">
    <property type="entry name" value="Periplasmic binding protein-like I"/>
    <property type="match status" value="1"/>
</dbReference>
<dbReference type="Proteomes" id="UP000046155">
    <property type="component" value="Unassembled WGS sequence"/>
</dbReference>
<dbReference type="OrthoDB" id="9776955at2"/>
<dbReference type="RefSeq" id="WP_156972337.1">
    <property type="nucleotide sequence ID" value="NZ_CDRZ01000282.1"/>
</dbReference>